<evidence type="ECO:0000256" key="5">
    <source>
        <dbReference type="ARBA" id="ARBA00023242"/>
    </source>
</evidence>
<feature type="compositionally biased region" description="Basic and acidic residues" evidence="7">
    <location>
        <begin position="84"/>
        <end position="95"/>
    </location>
</feature>
<dbReference type="GO" id="GO:0005634">
    <property type="term" value="C:nucleus"/>
    <property type="evidence" value="ECO:0007669"/>
    <property type="project" value="UniProtKB-SubCell"/>
</dbReference>
<organism evidence="9 10">
    <name type="scientific">Rhododendron griersonianum</name>
    <dbReference type="NCBI Taxonomy" id="479676"/>
    <lineage>
        <taxon>Eukaryota</taxon>
        <taxon>Viridiplantae</taxon>
        <taxon>Streptophyta</taxon>
        <taxon>Embryophyta</taxon>
        <taxon>Tracheophyta</taxon>
        <taxon>Spermatophyta</taxon>
        <taxon>Magnoliopsida</taxon>
        <taxon>eudicotyledons</taxon>
        <taxon>Gunneridae</taxon>
        <taxon>Pentapetalae</taxon>
        <taxon>asterids</taxon>
        <taxon>Ericales</taxon>
        <taxon>Ericaceae</taxon>
        <taxon>Ericoideae</taxon>
        <taxon>Rhodoreae</taxon>
        <taxon>Rhododendron</taxon>
    </lineage>
</organism>
<dbReference type="Gene3D" id="1.20.1270.10">
    <property type="match status" value="1"/>
</dbReference>
<proteinExistence type="predicted"/>
<evidence type="ECO:0000313" key="10">
    <source>
        <dbReference type="Proteomes" id="UP000823749"/>
    </source>
</evidence>
<evidence type="ECO:0000313" key="9">
    <source>
        <dbReference type="EMBL" id="KAG5523414.1"/>
    </source>
</evidence>
<keyword evidence="2" id="KW-0678">Repressor</keyword>
<dbReference type="GO" id="GO:0045892">
    <property type="term" value="P:negative regulation of DNA-templated transcription"/>
    <property type="evidence" value="ECO:0007669"/>
    <property type="project" value="InterPro"/>
</dbReference>
<feature type="domain" description="OVATE" evidence="8">
    <location>
        <begin position="171"/>
        <end position="234"/>
    </location>
</feature>
<keyword evidence="5" id="KW-0539">Nucleus</keyword>
<dbReference type="NCBIfam" id="TIGR01568">
    <property type="entry name" value="A_thal_3678"/>
    <property type="match status" value="1"/>
</dbReference>
<dbReference type="PANTHER" id="PTHR33057:SF117">
    <property type="entry name" value="TRANSCRIPTION REPRESSOR OFP14"/>
    <property type="match status" value="1"/>
</dbReference>
<dbReference type="InterPro" id="IPR006458">
    <property type="entry name" value="Ovate_C"/>
</dbReference>
<dbReference type="PANTHER" id="PTHR33057">
    <property type="entry name" value="TRANSCRIPTION REPRESSOR OFP7-RELATED"/>
    <property type="match status" value="1"/>
</dbReference>
<evidence type="ECO:0000256" key="4">
    <source>
        <dbReference type="ARBA" id="ARBA00023163"/>
    </source>
</evidence>
<accession>A0AAV6I9P8</accession>
<dbReference type="PROSITE" id="PS51754">
    <property type="entry name" value="OVATE"/>
    <property type="match status" value="1"/>
</dbReference>
<evidence type="ECO:0000256" key="3">
    <source>
        <dbReference type="ARBA" id="ARBA00023015"/>
    </source>
</evidence>
<evidence type="ECO:0000256" key="2">
    <source>
        <dbReference type="ARBA" id="ARBA00022491"/>
    </source>
</evidence>
<name>A0AAV6I9P8_9ERIC</name>
<gene>
    <name evidence="9" type="ORF">RHGRI_035277</name>
</gene>
<dbReference type="Proteomes" id="UP000823749">
    <property type="component" value="Chromosome 12"/>
</dbReference>
<feature type="coiled-coil region" evidence="6">
    <location>
        <begin position="540"/>
        <end position="574"/>
    </location>
</feature>
<feature type="region of interest" description="Disordered" evidence="7">
    <location>
        <begin position="241"/>
        <end position="313"/>
    </location>
</feature>
<protein>
    <recommendedName>
        <fullName evidence="8">OVATE domain-containing protein</fullName>
    </recommendedName>
</protein>
<feature type="compositionally biased region" description="Low complexity" evidence="7">
    <location>
        <begin position="289"/>
        <end position="306"/>
    </location>
</feature>
<keyword evidence="10" id="KW-1185">Reference proteome</keyword>
<sequence>MPKPLQKSLQDYISKIKKRKTYSRKFRVPSRILSSSSKRKILRACKHPKTRSIAVGDAAATLADIDKFMFENFNSLYLEDDEGDDKKQKIQENHRGLSSPDDEEKAGTILLESPRFTDPPPDLCRSHHFFVGSTSSSSLITKSSTIASDYKGSSSVTTAVGKMGADDFITILKYSPSPYSDFRNSMEELVEARLNDRGRVDWEFMEELLFCYLDLNEKKSYKYILSAFVDLVVVLREKSGGVPVKSRRGPSAGDRRKFARPIMTKPKPAKPATLETPMPAPPQGGGNGTTNTDPNENAGAASSEAPAADKEPMEGLTTKLQEVEDWLYEDCEGETKGVYIAKLEELKKQGDPIEKRYKKYIENGYFLEGQDGVDSGTVERVVESHALTVEPSTSQLEVPRRGLPRNWREGDYLVSRYLDGSTGMRLGAQEEIRVSPQTLFAEVQEEHKAILSNIFELWPSTFVRFVGASSISRKLALDSLESFVEVLENMSLPQATPGDFDSARPGLEALTHFRLEVDWLRKRLDQMALLLELPVARDQLEKVGKEIEEMVEVVRRLKDKKEGLVQRVSELESASSGGFDMSSHAGQGLRG</sequence>
<evidence type="ECO:0000256" key="6">
    <source>
        <dbReference type="SAM" id="Coils"/>
    </source>
</evidence>
<evidence type="ECO:0000256" key="7">
    <source>
        <dbReference type="SAM" id="MobiDB-lite"/>
    </source>
</evidence>
<keyword evidence="4" id="KW-0804">Transcription</keyword>
<keyword evidence="6" id="KW-0175">Coiled coil</keyword>
<evidence type="ECO:0000259" key="8">
    <source>
        <dbReference type="PROSITE" id="PS51754"/>
    </source>
</evidence>
<comment type="caution">
    <text evidence="9">The sequence shown here is derived from an EMBL/GenBank/DDBJ whole genome shotgun (WGS) entry which is preliminary data.</text>
</comment>
<reference evidence="9" key="1">
    <citation type="submission" date="2020-08" db="EMBL/GenBank/DDBJ databases">
        <title>Plant Genome Project.</title>
        <authorList>
            <person name="Zhang R.-G."/>
        </authorList>
    </citation>
    <scope>NUCLEOTIDE SEQUENCE</scope>
    <source>
        <strain evidence="9">WSP0</strain>
        <tissue evidence="9">Leaf</tissue>
    </source>
</reference>
<dbReference type="SUPFAM" id="SSF100934">
    <property type="entry name" value="Heat shock protein 70kD (HSP70), C-terminal subdomain"/>
    <property type="match status" value="1"/>
</dbReference>
<dbReference type="InterPro" id="IPR038933">
    <property type="entry name" value="Ovate"/>
</dbReference>
<dbReference type="AlphaFoldDB" id="A0AAV6I9P8"/>
<keyword evidence="3" id="KW-0805">Transcription regulation</keyword>
<dbReference type="EMBL" id="JACTNZ010000012">
    <property type="protein sequence ID" value="KAG5523414.1"/>
    <property type="molecule type" value="Genomic_DNA"/>
</dbReference>
<dbReference type="InterPro" id="IPR029048">
    <property type="entry name" value="HSP70_C_sf"/>
</dbReference>
<feature type="region of interest" description="Disordered" evidence="7">
    <location>
        <begin position="83"/>
        <end position="104"/>
    </location>
</feature>
<comment type="subcellular location">
    <subcellularLocation>
        <location evidence="1">Nucleus</location>
    </subcellularLocation>
</comment>
<evidence type="ECO:0000256" key="1">
    <source>
        <dbReference type="ARBA" id="ARBA00004123"/>
    </source>
</evidence>
<dbReference type="Pfam" id="PF04844">
    <property type="entry name" value="Ovate"/>
    <property type="match status" value="1"/>
</dbReference>